<keyword evidence="1" id="KW-0472">Membrane</keyword>
<dbReference type="PANTHER" id="PTHR12147">
    <property type="entry name" value="METALLOPEPTIDASE M28 FAMILY MEMBER"/>
    <property type="match status" value="1"/>
</dbReference>
<dbReference type="Pfam" id="PF04389">
    <property type="entry name" value="Peptidase_M28"/>
    <property type="match status" value="1"/>
</dbReference>
<dbReference type="InterPro" id="IPR001478">
    <property type="entry name" value="PDZ"/>
</dbReference>
<dbReference type="AlphaFoldDB" id="A0A381TUH1"/>
<organism evidence="3">
    <name type="scientific">marine metagenome</name>
    <dbReference type="NCBI Taxonomy" id="408172"/>
    <lineage>
        <taxon>unclassified sequences</taxon>
        <taxon>metagenomes</taxon>
        <taxon>ecological metagenomes</taxon>
    </lineage>
</organism>
<reference evidence="3" key="1">
    <citation type="submission" date="2018-05" db="EMBL/GenBank/DDBJ databases">
        <authorList>
            <person name="Lanie J.A."/>
            <person name="Ng W.-L."/>
            <person name="Kazmierczak K.M."/>
            <person name="Andrzejewski T.M."/>
            <person name="Davidsen T.M."/>
            <person name="Wayne K.J."/>
            <person name="Tettelin H."/>
            <person name="Glass J.I."/>
            <person name="Rusch D."/>
            <person name="Podicherti R."/>
            <person name="Tsui H.-C.T."/>
            <person name="Winkler M.E."/>
        </authorList>
    </citation>
    <scope>NUCLEOTIDE SEQUENCE</scope>
</reference>
<dbReference type="SUPFAM" id="SSF52025">
    <property type="entry name" value="PA domain"/>
    <property type="match status" value="1"/>
</dbReference>
<protein>
    <recommendedName>
        <fullName evidence="2">PDZ domain-containing protein</fullName>
    </recommendedName>
</protein>
<dbReference type="InterPro" id="IPR036034">
    <property type="entry name" value="PDZ_sf"/>
</dbReference>
<dbReference type="Pfam" id="PF02225">
    <property type="entry name" value="PA"/>
    <property type="match status" value="1"/>
</dbReference>
<evidence type="ECO:0000256" key="1">
    <source>
        <dbReference type="SAM" id="Phobius"/>
    </source>
</evidence>
<dbReference type="InterPro" id="IPR003137">
    <property type="entry name" value="PA_domain"/>
</dbReference>
<dbReference type="Gene3D" id="3.40.630.10">
    <property type="entry name" value="Zn peptidases"/>
    <property type="match status" value="1"/>
</dbReference>
<evidence type="ECO:0000259" key="2">
    <source>
        <dbReference type="PROSITE" id="PS50106"/>
    </source>
</evidence>
<accession>A0A381TUH1</accession>
<dbReference type="PANTHER" id="PTHR12147:SF26">
    <property type="entry name" value="PEPTIDASE M28 DOMAIN-CONTAINING PROTEIN"/>
    <property type="match status" value="1"/>
</dbReference>
<keyword evidence="1" id="KW-1133">Transmembrane helix</keyword>
<dbReference type="Gene3D" id="2.30.42.10">
    <property type="match status" value="1"/>
</dbReference>
<dbReference type="Gene3D" id="3.50.30.30">
    <property type="match status" value="1"/>
</dbReference>
<dbReference type="GO" id="GO:0006508">
    <property type="term" value="P:proteolysis"/>
    <property type="evidence" value="ECO:0007669"/>
    <property type="project" value="InterPro"/>
</dbReference>
<dbReference type="InterPro" id="IPR045175">
    <property type="entry name" value="M28_fam"/>
</dbReference>
<dbReference type="GO" id="GO:0008235">
    <property type="term" value="F:metalloexopeptidase activity"/>
    <property type="evidence" value="ECO:0007669"/>
    <property type="project" value="InterPro"/>
</dbReference>
<evidence type="ECO:0000313" key="3">
    <source>
        <dbReference type="EMBL" id="SVA19479.1"/>
    </source>
</evidence>
<dbReference type="EMBL" id="UINC01005159">
    <property type="protein sequence ID" value="SVA19479.1"/>
    <property type="molecule type" value="Genomic_DNA"/>
</dbReference>
<dbReference type="PROSITE" id="PS50106">
    <property type="entry name" value="PDZ"/>
    <property type="match status" value="1"/>
</dbReference>
<feature type="transmembrane region" description="Helical" evidence="1">
    <location>
        <begin position="7"/>
        <end position="24"/>
    </location>
</feature>
<dbReference type="SUPFAM" id="SSF50156">
    <property type="entry name" value="PDZ domain-like"/>
    <property type="match status" value="1"/>
</dbReference>
<keyword evidence="1" id="KW-0812">Transmembrane</keyword>
<dbReference type="Pfam" id="PF13180">
    <property type="entry name" value="PDZ_2"/>
    <property type="match status" value="1"/>
</dbReference>
<dbReference type="InterPro" id="IPR046450">
    <property type="entry name" value="PA_dom_sf"/>
</dbReference>
<dbReference type="SMART" id="SM00228">
    <property type="entry name" value="PDZ"/>
    <property type="match status" value="1"/>
</dbReference>
<dbReference type="SUPFAM" id="SSF53187">
    <property type="entry name" value="Zn-dependent exopeptidases"/>
    <property type="match status" value="1"/>
</dbReference>
<sequence length="602" mass="66938">MINNLRVLFVFFLIPILGLAMFWGKHHGQLPSTSPDILPNEIMNHIRYLSDNDRSGRYPGTIGSRDVISYIIRHFRSFGIRPGAENGSFVQTFNIVDGIELGKHNEMVIAGDSLSLSLDYIPLWFSGNEQVVSSAVFAGYGFSIDEDDLKWDDYAGHDVAGKWVIVMRHSPERNKRNSVYAPYSSLHKKMLVARDKGAAGILFVSQMEDSTLYPLRYISGYAKAGIPAIHLGTKSADRLLQKAGWNRETLQETMNRTLEPIFFELPEVTISARVDLVETLIRAANVIGEIRSGNREYRDEYLVLGAHFDHLGLGGRGSGSRRPDTLAVHNGADDNASGTAGFLELAHKLMSRKSHLKRSILLIAFDAEEKGLLGSKYFIDHSTIDLENIITMINLDMIGRLRDSTLSVGGVGTSPAFEPLLDSLILSTSMKLNKSNAGFGPSDHASFYKKDLPVLFFNSGAHEEYHTPEDDWKLINLRGETEILHYVHQVIYELCRIPEKPVYTAAGPKQQVRKYQKSKITFGIMPAYGDSEKGLKIDGISDPDGVAAKAGIKKGDLIKSINGKPIKDIYEYMDRLGELEPGTNIPVQIERNGIIMELIVAL</sequence>
<feature type="domain" description="PDZ" evidence="2">
    <location>
        <begin position="509"/>
        <end position="569"/>
    </location>
</feature>
<proteinExistence type="predicted"/>
<dbReference type="InterPro" id="IPR007484">
    <property type="entry name" value="Peptidase_M28"/>
</dbReference>
<name>A0A381TUH1_9ZZZZ</name>
<gene>
    <name evidence="3" type="ORF">METZ01_LOCUS72333</name>
</gene>